<organism evidence="3 4">
    <name type="scientific">Cyclospora cayetanensis</name>
    <dbReference type="NCBI Taxonomy" id="88456"/>
    <lineage>
        <taxon>Eukaryota</taxon>
        <taxon>Sar</taxon>
        <taxon>Alveolata</taxon>
        <taxon>Apicomplexa</taxon>
        <taxon>Conoidasida</taxon>
        <taxon>Coccidia</taxon>
        <taxon>Eucoccidiorida</taxon>
        <taxon>Eimeriorina</taxon>
        <taxon>Eimeriidae</taxon>
        <taxon>Cyclospora</taxon>
    </lineage>
</organism>
<keyword evidence="2" id="KW-0732">Signal</keyword>
<dbReference type="EMBL" id="JROU02002039">
    <property type="protein sequence ID" value="OEH74425.1"/>
    <property type="molecule type" value="Genomic_DNA"/>
</dbReference>
<dbReference type="AlphaFoldDB" id="A0A1D3CTB4"/>
<comment type="caution">
    <text evidence="3">The sequence shown here is derived from an EMBL/GenBank/DDBJ whole genome shotgun (WGS) entry which is preliminary data.</text>
</comment>
<feature type="compositionally biased region" description="Polar residues" evidence="1">
    <location>
        <begin position="23"/>
        <end position="34"/>
    </location>
</feature>
<dbReference type="InParanoid" id="A0A1D3CTB4"/>
<dbReference type="VEuPathDB" id="ToxoDB:cyc_06405"/>
<name>A0A1D3CTB4_9EIME</name>
<protein>
    <submittedName>
        <fullName evidence="3">Uncharacterized protein</fullName>
    </submittedName>
</protein>
<feature type="signal peptide" evidence="2">
    <location>
        <begin position="1"/>
        <end position="22"/>
    </location>
</feature>
<reference evidence="3 4" key="1">
    <citation type="journal article" date="2016" name="BMC Genomics">
        <title>Comparative genomics reveals Cyclospora cayetanensis possesses coccidia-like metabolism and invasion components but unique surface antigens.</title>
        <authorList>
            <person name="Liu S."/>
            <person name="Wang L."/>
            <person name="Zheng H."/>
            <person name="Xu Z."/>
            <person name="Roellig D.M."/>
            <person name="Li N."/>
            <person name="Frace M.A."/>
            <person name="Tang K."/>
            <person name="Arrowood M.J."/>
            <person name="Moss D.M."/>
            <person name="Zhang L."/>
            <person name="Feng Y."/>
            <person name="Xiao L."/>
        </authorList>
    </citation>
    <scope>NUCLEOTIDE SEQUENCE [LARGE SCALE GENOMIC DNA]</scope>
    <source>
        <strain evidence="3 4">CHN_HEN01</strain>
    </source>
</reference>
<dbReference type="Proteomes" id="UP000095192">
    <property type="component" value="Unassembled WGS sequence"/>
</dbReference>
<evidence type="ECO:0000313" key="4">
    <source>
        <dbReference type="Proteomes" id="UP000095192"/>
    </source>
</evidence>
<keyword evidence="4" id="KW-1185">Reference proteome</keyword>
<evidence type="ECO:0000256" key="2">
    <source>
        <dbReference type="SAM" id="SignalP"/>
    </source>
</evidence>
<accession>A0A1D3CTB4</accession>
<feature type="region of interest" description="Disordered" evidence="1">
    <location>
        <begin position="16"/>
        <end position="69"/>
    </location>
</feature>
<feature type="chain" id="PRO_5008913875" evidence="2">
    <location>
        <begin position="23"/>
        <end position="69"/>
    </location>
</feature>
<evidence type="ECO:0000256" key="1">
    <source>
        <dbReference type="SAM" id="MobiDB-lite"/>
    </source>
</evidence>
<proteinExistence type="predicted"/>
<evidence type="ECO:0000313" key="3">
    <source>
        <dbReference type="EMBL" id="OEH74425.1"/>
    </source>
</evidence>
<gene>
    <name evidence="3" type="ORF">cyc_06405</name>
</gene>
<sequence>MSRPLTRLLFSLFLAEDDGMEAQNPSKSSAAESPTESRESHSQLRSLQGMAVMRSEQRGHMPSLRAPTH</sequence>